<evidence type="ECO:0000256" key="2">
    <source>
        <dbReference type="ARBA" id="ARBA00022763"/>
    </source>
</evidence>
<accession>A0A1I4R015</accession>
<organism evidence="10 11">
    <name type="scientific">Halopseudomonas yangmingensis</name>
    <dbReference type="NCBI Taxonomy" id="1720063"/>
    <lineage>
        <taxon>Bacteria</taxon>
        <taxon>Pseudomonadati</taxon>
        <taxon>Pseudomonadota</taxon>
        <taxon>Gammaproteobacteria</taxon>
        <taxon>Pseudomonadales</taxon>
        <taxon>Pseudomonadaceae</taxon>
        <taxon>Halopseudomonas</taxon>
    </lineage>
</organism>
<dbReference type="InterPro" id="IPR005019">
    <property type="entry name" value="Adenine_glyco"/>
</dbReference>
<dbReference type="FunFam" id="1.10.340.30:FF:000009">
    <property type="entry name" value="DNA-3-methyladenine glycosylase I"/>
    <property type="match status" value="1"/>
</dbReference>
<dbReference type="Gene3D" id="1.10.340.30">
    <property type="entry name" value="Hypothetical protein, domain 2"/>
    <property type="match status" value="1"/>
</dbReference>
<name>A0A1I4R015_9GAMM</name>
<evidence type="ECO:0000256" key="1">
    <source>
        <dbReference type="ARBA" id="ARBA00022723"/>
    </source>
</evidence>
<evidence type="ECO:0000256" key="6">
    <source>
        <dbReference type="ARBA" id="ARBA00052558"/>
    </source>
</evidence>
<evidence type="ECO:0000256" key="7">
    <source>
        <dbReference type="ARBA" id="ARBA00057608"/>
    </source>
</evidence>
<dbReference type="InterPro" id="IPR011257">
    <property type="entry name" value="DNA_glycosylase"/>
</dbReference>
<keyword evidence="3" id="KW-0378">Hydrolase</keyword>
<evidence type="ECO:0000256" key="8">
    <source>
        <dbReference type="ARBA" id="ARBA00066766"/>
    </source>
</evidence>
<keyword evidence="4 9" id="KW-0862">Zinc</keyword>
<dbReference type="Pfam" id="PF03352">
    <property type="entry name" value="Adenine_glyco"/>
    <property type="match status" value="1"/>
</dbReference>
<feature type="binding site" evidence="9">
    <location>
        <position position="184"/>
    </location>
    <ligand>
        <name>Zn(2+)</name>
        <dbReference type="ChEBI" id="CHEBI:29105"/>
    </ligand>
</feature>
<dbReference type="PANTHER" id="PTHR30037:SF4">
    <property type="entry name" value="DNA-3-METHYLADENINE GLYCOSYLASE I"/>
    <property type="match status" value="1"/>
</dbReference>
<dbReference type="Proteomes" id="UP000243629">
    <property type="component" value="Unassembled WGS sequence"/>
</dbReference>
<comment type="catalytic activity">
    <reaction evidence="6">
        <text>Hydrolysis of alkylated DNA, releasing 3-methyladenine.</text>
        <dbReference type="EC" id="3.2.2.20"/>
    </reaction>
</comment>
<dbReference type="NCBIfam" id="TIGR00624">
    <property type="entry name" value="tag"/>
    <property type="match status" value="1"/>
</dbReference>
<feature type="binding site" evidence="9">
    <location>
        <position position="180"/>
    </location>
    <ligand>
        <name>Zn(2+)</name>
        <dbReference type="ChEBI" id="CHEBI:29105"/>
    </ligand>
</feature>
<dbReference type="PANTHER" id="PTHR30037">
    <property type="entry name" value="DNA-3-METHYLADENINE GLYCOSYLASE 1"/>
    <property type="match status" value="1"/>
</dbReference>
<keyword evidence="2" id="KW-0227">DNA damage</keyword>
<evidence type="ECO:0000256" key="4">
    <source>
        <dbReference type="ARBA" id="ARBA00022833"/>
    </source>
</evidence>
<dbReference type="EMBL" id="FOUI01000005">
    <property type="protein sequence ID" value="SFM45639.1"/>
    <property type="molecule type" value="Genomic_DNA"/>
</dbReference>
<evidence type="ECO:0000313" key="10">
    <source>
        <dbReference type="EMBL" id="SFM45639.1"/>
    </source>
</evidence>
<evidence type="ECO:0000256" key="9">
    <source>
        <dbReference type="PIRSR" id="PIRSR604597-1"/>
    </source>
</evidence>
<proteinExistence type="predicted"/>
<dbReference type="OrthoDB" id="9807664at2"/>
<keyword evidence="11" id="KW-1185">Reference proteome</keyword>
<evidence type="ECO:0000256" key="3">
    <source>
        <dbReference type="ARBA" id="ARBA00022801"/>
    </source>
</evidence>
<protein>
    <recommendedName>
        <fullName evidence="8">DNA-3-methyladenine glycosylase I</fullName>
        <ecNumber evidence="8">3.2.2.20</ecNumber>
    </recommendedName>
</protein>
<feature type="binding site" evidence="9">
    <location>
        <position position="10"/>
    </location>
    <ligand>
        <name>Zn(2+)</name>
        <dbReference type="ChEBI" id="CHEBI:29105"/>
    </ligand>
</feature>
<reference evidence="11" key="1">
    <citation type="submission" date="2016-10" db="EMBL/GenBank/DDBJ databases">
        <authorList>
            <person name="Varghese N."/>
            <person name="Submissions S."/>
        </authorList>
    </citation>
    <scope>NUCLEOTIDE SEQUENCE [LARGE SCALE GENOMIC DNA]</scope>
    <source>
        <strain evidence="11">DSM 24213</strain>
    </source>
</reference>
<dbReference type="EC" id="3.2.2.20" evidence="8"/>
<dbReference type="STRING" id="1720063.SAMN05216217_105142"/>
<dbReference type="GO" id="GO:0006284">
    <property type="term" value="P:base-excision repair"/>
    <property type="evidence" value="ECO:0007669"/>
    <property type="project" value="InterPro"/>
</dbReference>
<dbReference type="AlphaFoldDB" id="A0A1I4R015"/>
<dbReference type="GO" id="GO:0046872">
    <property type="term" value="F:metal ion binding"/>
    <property type="evidence" value="ECO:0007669"/>
    <property type="project" value="UniProtKB-KW"/>
</dbReference>
<keyword evidence="5" id="KW-0234">DNA repair</keyword>
<dbReference type="InterPro" id="IPR004597">
    <property type="entry name" value="Tag"/>
</dbReference>
<evidence type="ECO:0000313" key="11">
    <source>
        <dbReference type="Proteomes" id="UP000243629"/>
    </source>
</evidence>
<feature type="binding site" evidence="9">
    <location>
        <position position="23"/>
    </location>
    <ligand>
        <name>Zn(2+)</name>
        <dbReference type="ChEBI" id="CHEBI:29105"/>
    </ligand>
</feature>
<dbReference type="GO" id="GO:0008725">
    <property type="term" value="F:DNA-3-methyladenine glycosylase activity"/>
    <property type="evidence" value="ECO:0007669"/>
    <property type="project" value="UniProtKB-EC"/>
</dbReference>
<evidence type="ECO:0000256" key="5">
    <source>
        <dbReference type="ARBA" id="ARBA00023204"/>
    </source>
</evidence>
<sequence length="205" mass="23036">MPIESPATRCAWCSSDPLYQHYHDTEWGVPEYDPQALFEKLLLDGFQAGLSWLTILKKREHYRRVYRGFDPVFMAAQTDADLQVLLTDPGIVRNRLKVAAARQNARAWLQLAGREDPAAWLWQFVGGQPKINCFASLAEVPAQTAEAQAMSRALKQAGFSFVGPTICYAFMQATGMVMDHTLDCFQHAPLADAMAEDRAQCRHSE</sequence>
<gene>
    <name evidence="10" type="ORF">SAMN05216217_105142</name>
</gene>
<dbReference type="SUPFAM" id="SSF48150">
    <property type="entry name" value="DNA-glycosylase"/>
    <property type="match status" value="1"/>
</dbReference>
<comment type="function">
    <text evidence="7">Hydrolysis of the deoxyribose N-glycosidic bond to excise 3-methyladenine from the damaged DNA polymer formed by alkylation lesions.</text>
</comment>
<keyword evidence="1 9" id="KW-0479">Metal-binding</keyword>
<dbReference type="InterPro" id="IPR052891">
    <property type="entry name" value="DNA-3mA_glycosylase"/>
</dbReference>